<keyword evidence="2" id="KW-0732">Signal</keyword>
<evidence type="ECO:0008006" key="5">
    <source>
        <dbReference type="Google" id="ProtNLM"/>
    </source>
</evidence>
<organism evidence="3 4">
    <name type="scientific">Tanacetum coccineum</name>
    <dbReference type="NCBI Taxonomy" id="301880"/>
    <lineage>
        <taxon>Eukaryota</taxon>
        <taxon>Viridiplantae</taxon>
        <taxon>Streptophyta</taxon>
        <taxon>Embryophyta</taxon>
        <taxon>Tracheophyta</taxon>
        <taxon>Spermatophyta</taxon>
        <taxon>Magnoliopsida</taxon>
        <taxon>eudicotyledons</taxon>
        <taxon>Gunneridae</taxon>
        <taxon>Pentapetalae</taxon>
        <taxon>asterids</taxon>
        <taxon>campanulids</taxon>
        <taxon>Asterales</taxon>
        <taxon>Asteraceae</taxon>
        <taxon>Asteroideae</taxon>
        <taxon>Anthemideae</taxon>
        <taxon>Anthemidinae</taxon>
        <taxon>Tanacetum</taxon>
    </lineage>
</organism>
<evidence type="ECO:0000313" key="4">
    <source>
        <dbReference type="Proteomes" id="UP001151760"/>
    </source>
</evidence>
<evidence type="ECO:0000313" key="3">
    <source>
        <dbReference type="EMBL" id="GJS99492.1"/>
    </source>
</evidence>
<comment type="caution">
    <text evidence="3">The sequence shown here is derived from an EMBL/GenBank/DDBJ whole genome shotgun (WGS) entry which is preliminary data.</text>
</comment>
<proteinExistence type="predicted"/>
<reference evidence="3" key="1">
    <citation type="journal article" date="2022" name="Int. J. Mol. Sci.">
        <title>Draft Genome of Tanacetum Coccineum: Genomic Comparison of Closely Related Tanacetum-Family Plants.</title>
        <authorList>
            <person name="Yamashiro T."/>
            <person name="Shiraishi A."/>
            <person name="Nakayama K."/>
            <person name="Satake H."/>
        </authorList>
    </citation>
    <scope>NUCLEOTIDE SEQUENCE</scope>
</reference>
<reference evidence="3" key="2">
    <citation type="submission" date="2022-01" db="EMBL/GenBank/DDBJ databases">
        <authorList>
            <person name="Yamashiro T."/>
            <person name="Shiraishi A."/>
            <person name="Satake H."/>
            <person name="Nakayama K."/>
        </authorList>
    </citation>
    <scope>NUCLEOTIDE SEQUENCE</scope>
</reference>
<accession>A0ABQ5AE86</accession>
<evidence type="ECO:0000256" key="1">
    <source>
        <dbReference type="SAM" id="MobiDB-lite"/>
    </source>
</evidence>
<feature type="signal peptide" evidence="2">
    <location>
        <begin position="1"/>
        <end position="19"/>
    </location>
</feature>
<name>A0ABQ5AE86_9ASTR</name>
<evidence type="ECO:0000256" key="2">
    <source>
        <dbReference type="SAM" id="SignalP"/>
    </source>
</evidence>
<sequence length="721" mass="80736">MALIFISQVPLLIFQMVYGKRDLPRDNPLVGVKVLGKILRVLRIILVVLPEHPSDTRVLRMKMEILLEPTSNKLLVGDIDDERTESEKELAKSEKADKETMDDKEMHMDEKVHNDEEELHGDDDAHNDEYLHDDDEKHDDIDEEMNDVENVDELKDDQVMDDAEKVDFEKREEKTVDIEQVGDDKAEDHQVGALVSMTQNEKAEVPPSSFKLSLSFNYGNKLLNLSSDTSLVAPLLDVLVFVIHEHTTSTPLTTPLPTPPVSSEAPTITTTVPDPLPVVFQRLSDLERKFESWTNVDHSDAIEESVQGNIINEIKNQLPREAESLSELEQKKILFDNMDKSRSYMSHDKHQELYDALLNSIMLDEAIASGDVNPDKVLRKRDIRDVQNPTLVNAEEPFPKAEIDVEEPILDDVFNDLVHAKNPPLTFDDLMSTPIDFTGFAMNRLKINKLAKADLVGPVYKFLKGTCKSSIKLEYNIKQCYLALSDQLNWTNLEGDRCPYDLSKPLPLQGSPGHLTIPSDFFCNNDLEYLKTGDKEKKYIASITKTKVTRLFTTSLQQLKVMAFSVISISSNSSKESIGTSTAQVILFDTIPTTIPSTTPTTELPIIHDDTLLTPTISLTIPLVAPTIQYTSLLIDTDLSDSDTIDSPRLLAVLGLPGQLIPIGQPYRTQPDGVLKTLTAKKSVGSLPTHRLASRYLSISSSFNQFTSDDSSRDSLSDPLS</sequence>
<feature type="compositionally biased region" description="Basic and acidic residues" evidence="1">
    <location>
        <begin position="85"/>
        <end position="114"/>
    </location>
</feature>
<dbReference type="Proteomes" id="UP001151760">
    <property type="component" value="Unassembled WGS sequence"/>
</dbReference>
<dbReference type="EMBL" id="BQNB010012120">
    <property type="protein sequence ID" value="GJS99492.1"/>
    <property type="molecule type" value="Genomic_DNA"/>
</dbReference>
<feature type="compositionally biased region" description="Basic and acidic residues" evidence="1">
    <location>
        <begin position="122"/>
        <end position="135"/>
    </location>
</feature>
<keyword evidence="4" id="KW-1185">Reference proteome</keyword>
<feature type="region of interest" description="Disordered" evidence="1">
    <location>
        <begin position="77"/>
        <end position="135"/>
    </location>
</feature>
<protein>
    <recommendedName>
        <fullName evidence="5">Reverse transcriptase domain-containing protein</fullName>
    </recommendedName>
</protein>
<feature type="chain" id="PRO_5045474516" description="Reverse transcriptase domain-containing protein" evidence="2">
    <location>
        <begin position="20"/>
        <end position="721"/>
    </location>
</feature>
<gene>
    <name evidence="3" type="ORF">Tco_0820662</name>
</gene>